<protein>
    <submittedName>
        <fullName evidence="2">NERD domain-containing protein</fullName>
    </submittedName>
</protein>
<dbReference type="Pfam" id="PF08378">
    <property type="entry name" value="NERD"/>
    <property type="match status" value="1"/>
</dbReference>
<comment type="caution">
    <text evidence="2">The sequence shown here is derived from an EMBL/GenBank/DDBJ whole genome shotgun (WGS) entry which is preliminary data.</text>
</comment>
<keyword evidence="3" id="KW-1185">Reference proteome</keyword>
<evidence type="ECO:0000259" key="1">
    <source>
        <dbReference type="PROSITE" id="PS50965"/>
    </source>
</evidence>
<name>A0A926NA85_9BACI</name>
<accession>A0A926NA85</accession>
<feature type="domain" description="NERD" evidence="1">
    <location>
        <begin position="41"/>
        <end position="157"/>
    </location>
</feature>
<proteinExistence type="predicted"/>
<evidence type="ECO:0000313" key="3">
    <source>
        <dbReference type="Proteomes" id="UP000626844"/>
    </source>
</evidence>
<dbReference type="Proteomes" id="UP000626844">
    <property type="component" value="Unassembled WGS sequence"/>
</dbReference>
<dbReference type="AlphaFoldDB" id="A0A926NA85"/>
<dbReference type="PROSITE" id="PS50965">
    <property type="entry name" value="NERD"/>
    <property type="match status" value="1"/>
</dbReference>
<evidence type="ECO:0000313" key="2">
    <source>
        <dbReference type="EMBL" id="MBD1380452.1"/>
    </source>
</evidence>
<organism evidence="2 3">
    <name type="scientific">Metabacillus arenae</name>
    <dbReference type="NCBI Taxonomy" id="2771434"/>
    <lineage>
        <taxon>Bacteria</taxon>
        <taxon>Bacillati</taxon>
        <taxon>Bacillota</taxon>
        <taxon>Bacilli</taxon>
        <taxon>Bacillales</taxon>
        <taxon>Bacillaceae</taxon>
        <taxon>Metabacillus</taxon>
    </lineage>
</organism>
<dbReference type="EMBL" id="JACXAI010000010">
    <property type="protein sequence ID" value="MBD1380452.1"/>
    <property type="molecule type" value="Genomic_DNA"/>
</dbReference>
<dbReference type="RefSeq" id="WP_191158049.1">
    <property type="nucleotide sequence ID" value="NZ_JACXAI010000010.1"/>
</dbReference>
<gene>
    <name evidence="2" type="ORF">IC621_09440</name>
</gene>
<dbReference type="InterPro" id="IPR011528">
    <property type="entry name" value="NERD"/>
</dbReference>
<reference evidence="2" key="1">
    <citation type="submission" date="2020-09" db="EMBL/GenBank/DDBJ databases">
        <title>A novel bacterium of genus Bacillus, isolated from South China Sea.</title>
        <authorList>
            <person name="Huang H."/>
            <person name="Mo K."/>
            <person name="Hu Y."/>
        </authorList>
    </citation>
    <scope>NUCLEOTIDE SEQUENCE</scope>
    <source>
        <strain evidence="2">IB182487</strain>
    </source>
</reference>
<sequence length="325" mass="37550">MIIKQRKIPLSILKLQALLRRLPSYHPKIPMIKEELNKRAAGYKGESSLDYHLGFLEPKRYFIFHDLRLEDQSRFFQIDTLLLSQKFALIIEVKNISGTIFFDPLFNQLIRTKEGKETAFPDPVIQIQRQESQFKNWLLKNGLPDVPLYSLVVISNPQTAIRTAPENRSLRNKVIHCEILPTKISQIETSIKNQSLSEKELKKTIRLIKKQHTKADYSILERFNLTAAEILKGAICKKCDHKPLLRRHGTWICTQCQNKCKDAHIQALNDYSLLIGPTITNRQLRGFLKITSPAAATRLLQSMNLTSTGTNRGRVYTLSFDEDYY</sequence>